<dbReference type="InterPro" id="IPR000719">
    <property type="entry name" value="Prot_kinase_dom"/>
</dbReference>
<dbReference type="InterPro" id="IPR008271">
    <property type="entry name" value="Ser/Thr_kinase_AS"/>
</dbReference>
<name>A0ABR2KAU0_9EUKA</name>
<dbReference type="PROSITE" id="PS00108">
    <property type="entry name" value="PROTEIN_KINASE_ST"/>
    <property type="match status" value="1"/>
</dbReference>
<dbReference type="SUPFAM" id="SSF56112">
    <property type="entry name" value="Protein kinase-like (PK-like)"/>
    <property type="match status" value="1"/>
</dbReference>
<accession>A0ABR2KAU0</accession>
<keyword evidence="3 6" id="KW-0547">Nucleotide-binding</keyword>
<dbReference type="PROSITE" id="PS50011">
    <property type="entry name" value="PROTEIN_KINASE_DOM"/>
    <property type="match status" value="1"/>
</dbReference>
<keyword evidence="10" id="KW-1185">Reference proteome</keyword>
<evidence type="ECO:0000256" key="7">
    <source>
        <dbReference type="RuleBase" id="RU000304"/>
    </source>
</evidence>
<dbReference type="Gene3D" id="1.10.510.10">
    <property type="entry name" value="Transferase(Phosphotransferase) domain 1"/>
    <property type="match status" value="1"/>
</dbReference>
<dbReference type="Pfam" id="PF00069">
    <property type="entry name" value="Pkinase"/>
    <property type="match status" value="1"/>
</dbReference>
<evidence type="ECO:0000256" key="2">
    <source>
        <dbReference type="ARBA" id="ARBA00022679"/>
    </source>
</evidence>
<evidence type="ECO:0000313" key="10">
    <source>
        <dbReference type="Proteomes" id="UP001470230"/>
    </source>
</evidence>
<keyword evidence="4" id="KW-0418">Kinase</keyword>
<dbReference type="EMBL" id="JAPFFF010000006">
    <property type="protein sequence ID" value="KAK8888016.1"/>
    <property type="molecule type" value="Genomic_DNA"/>
</dbReference>
<dbReference type="InterPro" id="IPR030616">
    <property type="entry name" value="Aur-like"/>
</dbReference>
<comment type="similarity">
    <text evidence="7">Belongs to the protein kinase superfamily.</text>
</comment>
<dbReference type="PROSITE" id="PS00107">
    <property type="entry name" value="PROTEIN_KINASE_ATP"/>
    <property type="match status" value="1"/>
</dbReference>
<comment type="caution">
    <text evidence="9">The sequence shown here is derived from an EMBL/GenBank/DDBJ whole genome shotgun (WGS) entry which is preliminary data.</text>
</comment>
<reference evidence="9 10" key="1">
    <citation type="submission" date="2024-04" db="EMBL/GenBank/DDBJ databases">
        <title>Tritrichomonas musculus Genome.</title>
        <authorList>
            <person name="Alves-Ferreira E."/>
            <person name="Grigg M."/>
            <person name="Lorenzi H."/>
            <person name="Galac M."/>
        </authorList>
    </citation>
    <scope>NUCLEOTIDE SEQUENCE [LARGE SCALE GENOMIC DNA]</scope>
    <source>
        <strain evidence="9 10">EAF2021</strain>
    </source>
</reference>
<feature type="binding site" evidence="6">
    <location>
        <position position="35"/>
    </location>
    <ligand>
        <name>ATP</name>
        <dbReference type="ChEBI" id="CHEBI:30616"/>
    </ligand>
</feature>
<evidence type="ECO:0000259" key="8">
    <source>
        <dbReference type="PROSITE" id="PS50011"/>
    </source>
</evidence>
<protein>
    <recommendedName>
        <fullName evidence="8">Protein kinase domain-containing protein</fullName>
    </recommendedName>
</protein>
<evidence type="ECO:0000256" key="5">
    <source>
        <dbReference type="ARBA" id="ARBA00022840"/>
    </source>
</evidence>
<dbReference type="InterPro" id="IPR017441">
    <property type="entry name" value="Protein_kinase_ATP_BS"/>
</dbReference>
<dbReference type="SMART" id="SM00220">
    <property type="entry name" value="S_TKc"/>
    <property type="match status" value="1"/>
</dbReference>
<evidence type="ECO:0000256" key="4">
    <source>
        <dbReference type="ARBA" id="ARBA00022777"/>
    </source>
</evidence>
<dbReference type="PIRSF" id="PIRSF000654">
    <property type="entry name" value="Integrin-linked_kinase"/>
    <property type="match status" value="1"/>
</dbReference>
<dbReference type="PANTHER" id="PTHR24350">
    <property type="entry name" value="SERINE/THREONINE-PROTEIN KINASE IAL-RELATED"/>
    <property type="match status" value="1"/>
</dbReference>
<dbReference type="InterPro" id="IPR011009">
    <property type="entry name" value="Kinase-like_dom_sf"/>
</dbReference>
<keyword evidence="5 6" id="KW-0067">ATP-binding</keyword>
<dbReference type="Proteomes" id="UP001470230">
    <property type="component" value="Unassembled WGS sequence"/>
</dbReference>
<gene>
    <name evidence="9" type="ORF">M9Y10_039076</name>
</gene>
<proteinExistence type="inferred from homology"/>
<evidence type="ECO:0000313" key="9">
    <source>
        <dbReference type="EMBL" id="KAK8888016.1"/>
    </source>
</evidence>
<feature type="domain" description="Protein kinase" evidence="8">
    <location>
        <begin position="6"/>
        <end position="248"/>
    </location>
</feature>
<evidence type="ECO:0000256" key="3">
    <source>
        <dbReference type="ARBA" id="ARBA00022741"/>
    </source>
</evidence>
<evidence type="ECO:0000256" key="6">
    <source>
        <dbReference type="PROSITE-ProRule" id="PRU10141"/>
    </source>
</evidence>
<organism evidence="9 10">
    <name type="scientific">Tritrichomonas musculus</name>
    <dbReference type="NCBI Taxonomy" id="1915356"/>
    <lineage>
        <taxon>Eukaryota</taxon>
        <taxon>Metamonada</taxon>
        <taxon>Parabasalia</taxon>
        <taxon>Tritrichomonadida</taxon>
        <taxon>Tritrichomonadidae</taxon>
        <taxon>Tritrichomonas</taxon>
    </lineage>
</organism>
<evidence type="ECO:0000256" key="1">
    <source>
        <dbReference type="ARBA" id="ARBA00022527"/>
    </source>
</evidence>
<keyword evidence="2" id="KW-0808">Transferase</keyword>
<sequence>MLIGNYQCISKIGEGKNSIVYSAFSNKTSESLVLKISNNENALENERLILSDLHHEGIIKLIEYFEEGSKKILVLESGRDLVEYINENGTFSENEAKYRFKIIFEAIQYLHERKIIHRDIKLENVIITEKRNLKLIDFDLCYNQKRKNLPNGCGTLPYLAPEIINCRSYDNKIDVWSLGITLYASVLGYFPFDSSDLYSYSYDALTKKPYFDFTKNLSNDFIDLIGRMLEKNPLKRISIKECLMHPWFSSLSL</sequence>
<keyword evidence="1 7" id="KW-0723">Serine/threonine-protein kinase</keyword>